<comment type="subcellular location">
    <subcellularLocation>
        <location evidence="1">Cell membrane</location>
    </subcellularLocation>
</comment>
<dbReference type="PANTHER" id="PTHR43646">
    <property type="entry name" value="GLYCOSYLTRANSFERASE"/>
    <property type="match status" value="1"/>
</dbReference>
<evidence type="ECO:0000256" key="8">
    <source>
        <dbReference type="ARBA" id="ARBA00037904"/>
    </source>
</evidence>
<feature type="domain" description="Glycosyltransferase 2-like" evidence="11">
    <location>
        <begin position="6"/>
        <end position="156"/>
    </location>
</feature>
<keyword evidence="4 12" id="KW-0808">Transferase</keyword>
<dbReference type="RefSeq" id="WP_091973466.1">
    <property type="nucleotide sequence ID" value="NZ_FODF01000001.1"/>
</dbReference>
<dbReference type="STRING" id="215200.SAMN05216454_101205"/>
<dbReference type="Pfam" id="PF00535">
    <property type="entry name" value="Glycos_transf_2"/>
    <property type="match status" value="1"/>
</dbReference>
<evidence type="ECO:0000256" key="4">
    <source>
        <dbReference type="ARBA" id="ARBA00022679"/>
    </source>
</evidence>
<dbReference type="NCBIfam" id="TIGR04283">
    <property type="entry name" value="glyco_like_mftF"/>
    <property type="match status" value="1"/>
</dbReference>
<evidence type="ECO:0000256" key="7">
    <source>
        <dbReference type="ARBA" id="ARBA00037281"/>
    </source>
</evidence>
<dbReference type="InterPro" id="IPR029044">
    <property type="entry name" value="Nucleotide-diphossugar_trans"/>
</dbReference>
<organism evidence="12 13">
    <name type="scientific">Peptostreptococcus russellii</name>
    <dbReference type="NCBI Taxonomy" id="215200"/>
    <lineage>
        <taxon>Bacteria</taxon>
        <taxon>Bacillati</taxon>
        <taxon>Bacillota</taxon>
        <taxon>Clostridia</taxon>
        <taxon>Peptostreptococcales</taxon>
        <taxon>Peptostreptococcaceae</taxon>
        <taxon>Peptostreptococcus</taxon>
    </lineage>
</organism>
<evidence type="ECO:0000256" key="1">
    <source>
        <dbReference type="ARBA" id="ARBA00004236"/>
    </source>
</evidence>
<keyword evidence="3" id="KW-0328">Glycosyltransferase</keyword>
<keyword evidence="2" id="KW-1003">Cell membrane</keyword>
<gene>
    <name evidence="12" type="ORF">SAMN05216454_101205</name>
</gene>
<evidence type="ECO:0000256" key="6">
    <source>
        <dbReference type="ARBA" id="ARBA00023136"/>
    </source>
</evidence>
<protein>
    <recommendedName>
        <fullName evidence="10">4,4'-diaponeurosporenoate glycosyltransferase</fullName>
    </recommendedName>
</protein>
<keyword evidence="5" id="KW-0125">Carotenoid biosynthesis</keyword>
<dbReference type="GO" id="GO:0005886">
    <property type="term" value="C:plasma membrane"/>
    <property type="evidence" value="ECO:0007669"/>
    <property type="project" value="UniProtKB-SubCell"/>
</dbReference>
<dbReference type="OrthoDB" id="9810303at2"/>
<dbReference type="InterPro" id="IPR001173">
    <property type="entry name" value="Glyco_trans_2-like"/>
</dbReference>
<comment type="function">
    <text evidence="7">Catalyzes the glycosylation of 4,4'-diaponeurosporenoate, i.e. the esterification of glucose at the C1'' position with the carboxyl group of 4,4'-diaponeurosporenic acid, to form glycosyl-4,4'-diaponeurosporenoate. This is a step in the biosynthesis of staphyloxanthin, an orange pigment present in most staphylococci strains.</text>
</comment>
<evidence type="ECO:0000256" key="2">
    <source>
        <dbReference type="ARBA" id="ARBA00022475"/>
    </source>
</evidence>
<dbReference type="Proteomes" id="UP000199512">
    <property type="component" value="Unassembled WGS sequence"/>
</dbReference>
<dbReference type="SUPFAM" id="SSF53448">
    <property type="entry name" value="Nucleotide-diphospho-sugar transferases"/>
    <property type="match status" value="1"/>
</dbReference>
<dbReference type="GO" id="GO:0016757">
    <property type="term" value="F:glycosyltransferase activity"/>
    <property type="evidence" value="ECO:0007669"/>
    <property type="project" value="UniProtKB-KW"/>
</dbReference>
<dbReference type="InterPro" id="IPR026461">
    <property type="entry name" value="Trfase_2_rSAM/seldom_assoc"/>
</dbReference>
<dbReference type="Gene3D" id="3.90.550.10">
    <property type="entry name" value="Spore Coat Polysaccharide Biosynthesis Protein SpsA, Chain A"/>
    <property type="match status" value="1"/>
</dbReference>
<evidence type="ECO:0000259" key="11">
    <source>
        <dbReference type="Pfam" id="PF00535"/>
    </source>
</evidence>
<dbReference type="EMBL" id="FODF01000001">
    <property type="protein sequence ID" value="SEN21595.1"/>
    <property type="molecule type" value="Genomic_DNA"/>
</dbReference>
<comment type="pathway">
    <text evidence="8">Carotenoid biosynthesis; staphyloxanthin biosynthesis; staphyloxanthin from farnesyl diphosphate: step 4/5.</text>
</comment>
<accession>A0A1H8EQ26</accession>
<evidence type="ECO:0000256" key="10">
    <source>
        <dbReference type="ARBA" id="ARBA00040345"/>
    </source>
</evidence>
<dbReference type="PANTHER" id="PTHR43646:SF2">
    <property type="entry name" value="GLYCOSYLTRANSFERASE 2-LIKE DOMAIN-CONTAINING PROTEIN"/>
    <property type="match status" value="1"/>
</dbReference>
<evidence type="ECO:0000256" key="9">
    <source>
        <dbReference type="ARBA" id="ARBA00038120"/>
    </source>
</evidence>
<evidence type="ECO:0000313" key="13">
    <source>
        <dbReference type="Proteomes" id="UP000199512"/>
    </source>
</evidence>
<sequence>MSKNISIVIPIYNEFENVKKIIDNLMYLEDVYEVIFVDSSNDDKSKSYIEKMSDNINLKYISSEKGRALQMNSGYKESTGDVVFFLHCDSIVEFDLIEKISKAVEDGVEFGCLSIYFDDKRLLMKICGYQSRKRAVKRKIAFGDQGMFFTRELFDKLGGFKEIPIMEDYDISIRAKEVTSLVQIDSKIITSSRKYYLGKGIFNKGILSCIGILLTMYEMQVFQKQFREGVSPEEIVKKYYK</sequence>
<proteinExistence type="inferred from homology"/>
<evidence type="ECO:0000256" key="3">
    <source>
        <dbReference type="ARBA" id="ARBA00022676"/>
    </source>
</evidence>
<keyword evidence="13" id="KW-1185">Reference proteome</keyword>
<dbReference type="GO" id="GO:0016117">
    <property type="term" value="P:carotenoid biosynthetic process"/>
    <property type="evidence" value="ECO:0007669"/>
    <property type="project" value="UniProtKB-KW"/>
</dbReference>
<reference evidence="12 13" key="1">
    <citation type="submission" date="2016-10" db="EMBL/GenBank/DDBJ databases">
        <authorList>
            <person name="de Groot N.N."/>
        </authorList>
    </citation>
    <scope>NUCLEOTIDE SEQUENCE [LARGE SCALE GENOMIC DNA]</scope>
    <source>
        <strain evidence="12 13">Calf135</strain>
    </source>
</reference>
<keyword evidence="6" id="KW-0472">Membrane</keyword>
<evidence type="ECO:0000256" key="5">
    <source>
        <dbReference type="ARBA" id="ARBA00022746"/>
    </source>
</evidence>
<comment type="similarity">
    <text evidence="9">Belongs to the glycosyltransferase 2 family. CrtQ subfamily.</text>
</comment>
<name>A0A1H8EQ26_9FIRM</name>
<evidence type="ECO:0000313" key="12">
    <source>
        <dbReference type="EMBL" id="SEN21595.1"/>
    </source>
</evidence>
<dbReference type="AlphaFoldDB" id="A0A1H8EQ26"/>